<dbReference type="InterPro" id="IPR001086">
    <property type="entry name" value="Preph_deHydtase"/>
</dbReference>
<dbReference type="GO" id="GO:0005737">
    <property type="term" value="C:cytoplasm"/>
    <property type="evidence" value="ECO:0007669"/>
    <property type="project" value="TreeGrafter"/>
</dbReference>
<accession>A0A4Q9N5G9</accession>
<dbReference type="UniPathway" id="UPA00121">
    <property type="reaction ID" value="UER00345"/>
</dbReference>
<evidence type="ECO:0000256" key="4">
    <source>
        <dbReference type="ARBA" id="ARBA00023239"/>
    </source>
</evidence>
<dbReference type="CDD" id="cd13532">
    <property type="entry name" value="PBP2_PDT_like"/>
    <property type="match status" value="1"/>
</dbReference>
<dbReference type="PROSITE" id="PS51171">
    <property type="entry name" value="PREPHENATE_DEHYDR_3"/>
    <property type="match status" value="1"/>
</dbReference>
<sequence length="316" mass="34607">MDESALPRLAFLGPLGSYSHSCAVERFEDSVQYAEQSTITDVFRAVSPEIPFAVIPQENSIHGTVIETYDILRGPEAGQCVFVRGELALAVQHCLVVRQGVKLEDVQRVMSHEQALGQCSRFLSERLPNATRMKVPSTSAAANAILCCGEGSDEPESAAICSAHCADLFDSLEVLESGIQNEQSNTTRFYILSNSMDVPLPGGKKETRRQRALVRIGNQLRLRREGEPLSSTQLSRIVTSTLLTTFGCPALRIDRRPSLNGVPFDDVYFVEVGDLTPPVPSEVASKSCEEEWLQRVQDGIERINATGGEAVILGLW</sequence>
<evidence type="ECO:0000256" key="3">
    <source>
        <dbReference type="ARBA" id="ARBA00023222"/>
    </source>
</evidence>
<keyword evidence="4" id="KW-0456">Lyase</keyword>
<feature type="domain" description="Prephenate dehydratase" evidence="6">
    <location>
        <begin position="8"/>
        <end position="194"/>
    </location>
</feature>
<dbReference type="EMBL" id="ML143388">
    <property type="protein sequence ID" value="TBU34522.1"/>
    <property type="molecule type" value="Genomic_DNA"/>
</dbReference>
<dbReference type="Pfam" id="PF00800">
    <property type="entry name" value="PDT"/>
    <property type="match status" value="1"/>
</dbReference>
<reference evidence="7" key="1">
    <citation type="submission" date="2019-01" db="EMBL/GenBank/DDBJ databases">
        <title>Draft genome sequences of three monokaryotic isolates of the white-rot basidiomycete fungus Dichomitus squalens.</title>
        <authorList>
            <consortium name="DOE Joint Genome Institute"/>
            <person name="Lopez S.C."/>
            <person name="Andreopoulos B."/>
            <person name="Pangilinan J."/>
            <person name="Lipzen A."/>
            <person name="Riley R."/>
            <person name="Ahrendt S."/>
            <person name="Ng V."/>
            <person name="Barry K."/>
            <person name="Daum C."/>
            <person name="Grigoriev I.V."/>
            <person name="Hilden K.S."/>
            <person name="Makela M.R."/>
            <person name="de Vries R.P."/>
        </authorList>
    </citation>
    <scope>NUCLEOTIDE SEQUENCE [LARGE SCALE GENOMIC DNA]</scope>
    <source>
        <strain evidence="7">OM18370.1</strain>
    </source>
</reference>
<dbReference type="OrthoDB" id="983542at2759"/>
<keyword evidence="3" id="KW-0584">Phenylalanine biosynthesis</keyword>
<keyword evidence="1" id="KW-0028">Amino-acid biosynthesis</keyword>
<gene>
    <name evidence="7" type="ORF">BD311DRAFT_746320</name>
</gene>
<dbReference type="GO" id="GO:0004664">
    <property type="term" value="F:prephenate dehydratase activity"/>
    <property type="evidence" value="ECO:0007669"/>
    <property type="project" value="UniProtKB-EC"/>
</dbReference>
<keyword evidence="2" id="KW-0057">Aromatic amino acid biosynthesis</keyword>
<comment type="pathway">
    <text evidence="5">Amino-acid biosynthesis.</text>
</comment>
<dbReference type="Gene3D" id="3.40.190.10">
    <property type="entry name" value="Periplasmic binding protein-like II"/>
    <property type="match status" value="2"/>
</dbReference>
<dbReference type="Proteomes" id="UP000292957">
    <property type="component" value="Unassembled WGS sequence"/>
</dbReference>
<protein>
    <submittedName>
        <fullName evidence="7">PDT-domain-containing protein</fullName>
    </submittedName>
</protein>
<dbReference type="SUPFAM" id="SSF53850">
    <property type="entry name" value="Periplasmic binding protein-like II"/>
    <property type="match status" value="1"/>
</dbReference>
<evidence type="ECO:0000259" key="6">
    <source>
        <dbReference type="PROSITE" id="PS51171"/>
    </source>
</evidence>
<evidence type="ECO:0000256" key="5">
    <source>
        <dbReference type="ARBA" id="ARBA00029440"/>
    </source>
</evidence>
<dbReference type="PANTHER" id="PTHR21022:SF19">
    <property type="entry name" value="PREPHENATE DEHYDRATASE-RELATED"/>
    <property type="match status" value="1"/>
</dbReference>
<proteinExistence type="predicted"/>
<evidence type="ECO:0000313" key="7">
    <source>
        <dbReference type="EMBL" id="TBU34522.1"/>
    </source>
</evidence>
<evidence type="ECO:0000256" key="1">
    <source>
        <dbReference type="ARBA" id="ARBA00022605"/>
    </source>
</evidence>
<organism evidence="7">
    <name type="scientific">Dichomitus squalens</name>
    <dbReference type="NCBI Taxonomy" id="114155"/>
    <lineage>
        <taxon>Eukaryota</taxon>
        <taxon>Fungi</taxon>
        <taxon>Dikarya</taxon>
        <taxon>Basidiomycota</taxon>
        <taxon>Agaricomycotina</taxon>
        <taxon>Agaricomycetes</taxon>
        <taxon>Polyporales</taxon>
        <taxon>Polyporaceae</taxon>
        <taxon>Dichomitus</taxon>
    </lineage>
</organism>
<dbReference type="GO" id="GO:0009094">
    <property type="term" value="P:L-phenylalanine biosynthetic process"/>
    <property type="evidence" value="ECO:0007669"/>
    <property type="project" value="UniProtKB-UniPathway"/>
</dbReference>
<name>A0A4Q9N5G9_9APHY</name>
<dbReference type="PANTHER" id="PTHR21022">
    <property type="entry name" value="PREPHENATE DEHYDRATASE P PROTEIN"/>
    <property type="match status" value="1"/>
</dbReference>
<evidence type="ECO:0000256" key="2">
    <source>
        <dbReference type="ARBA" id="ARBA00023141"/>
    </source>
</evidence>
<dbReference type="AlphaFoldDB" id="A0A4Q9N5G9"/>